<evidence type="ECO:0000256" key="1">
    <source>
        <dbReference type="ARBA" id="ARBA00022441"/>
    </source>
</evidence>
<dbReference type="Ensembl" id="ENSFHET00000017625.1">
    <property type="protein sequence ID" value="ENSFHEP00000010810.1"/>
    <property type="gene ID" value="ENSFHEG00000012178.1"/>
</dbReference>
<reference evidence="4" key="2">
    <citation type="submission" date="2025-09" db="UniProtKB">
        <authorList>
            <consortium name="Ensembl"/>
        </authorList>
    </citation>
    <scope>IDENTIFICATION</scope>
</reference>
<protein>
    <submittedName>
        <fullName evidence="4">Kelch domain containing 7A</fullName>
    </submittedName>
</protein>
<reference evidence="4" key="1">
    <citation type="submission" date="2025-08" db="UniProtKB">
        <authorList>
            <consortium name="Ensembl"/>
        </authorList>
    </citation>
    <scope>IDENTIFICATION</scope>
</reference>
<feature type="region of interest" description="Disordered" evidence="3">
    <location>
        <begin position="44"/>
        <end position="91"/>
    </location>
</feature>
<dbReference type="GeneTree" id="ENSGT00940000162724"/>
<sequence>MPIADLLGVQFDMQLLLKLSFSVAAVLLVSWAYKFYRSKEERKAKPCGKDDRGKQNTASHGYKRTQQDCFSQDKDDEAKQDSTTDNLKSDSNDGILFKSSLHRTEKSKEVLSSSNDDENKCVEKEMLHQDQPTVSSSNIPIGSALKIHEPTDDGMTAITGRRSPCFLKLEGGVGVGRVLRQDLEHQGVYSSFLSKAEIKVEDAKLVLEGSGDNIMNGKVYDYYVESSSHSITDSKTLTVVEDFLQGSLRHPERPALLRKDSFLSAAELSEPSIPFQVSRHSTPGIHSGASTGNETISLQSLTDKGHNVKQEIDPETIAGYSFVYFPQEISSATDLETLKSKLDLGNCLEILYLAKKNGHKSVQQAALAVMTDNYLQVLRDPNLYGRLMADEREHIQKHRMRGRRFVIVADMDPQDRAMYYYDDYNDAWHSLCLIPQEVISKACAMCTMDNYLFVAVGCQCSDREMTPSKRVFCYNPLTSIWKEISPMNVARPRCKLAALEGYIYAIGGECLSSVERYDPRQDRWTFVAPLPNDTFAVAHHVTVCSGELFVSGGTLRYMLLRYNPKTNTWRPSLIGSKDKSIDMVSVGRFLYRFDINPLLGVSVYRYHTVARLWYECSSMRLLHCPAFQCIAVDGVIYCLSRHFTMKFEADEISPAFADEELSVLSKAKGSLFPFVLSLPDKNPRQTSV</sequence>
<evidence type="ECO:0000256" key="3">
    <source>
        <dbReference type="SAM" id="MobiDB-lite"/>
    </source>
</evidence>
<keyword evidence="5" id="KW-1185">Reference proteome</keyword>
<name>A0A3Q2PF78_FUNHE</name>
<dbReference type="InterPro" id="IPR006652">
    <property type="entry name" value="Kelch_1"/>
</dbReference>
<dbReference type="PANTHER" id="PTHR45972">
    <property type="entry name" value="BTB_2 DOMAIN-CONTAINING PROTEIN"/>
    <property type="match status" value="1"/>
</dbReference>
<keyword evidence="2" id="KW-0677">Repeat</keyword>
<evidence type="ECO:0000313" key="4">
    <source>
        <dbReference type="Ensembl" id="ENSFHEP00000010810.1"/>
    </source>
</evidence>
<feature type="compositionally biased region" description="Basic and acidic residues" evidence="3">
    <location>
        <begin position="44"/>
        <end position="54"/>
    </location>
</feature>
<dbReference type="PANTHER" id="PTHR45972:SF1">
    <property type="entry name" value="KELCH DOMAIN-CONTAINING PROTEIN 7A"/>
    <property type="match status" value="1"/>
</dbReference>
<feature type="compositionally biased region" description="Basic and acidic residues" evidence="3">
    <location>
        <begin position="71"/>
        <end position="91"/>
    </location>
</feature>
<dbReference type="AlphaFoldDB" id="A0A3Q2PF78"/>
<evidence type="ECO:0000313" key="5">
    <source>
        <dbReference type="Proteomes" id="UP000265000"/>
    </source>
</evidence>
<dbReference type="SMART" id="SM00612">
    <property type="entry name" value="Kelch"/>
    <property type="match status" value="2"/>
</dbReference>
<dbReference type="Gene3D" id="2.120.10.80">
    <property type="entry name" value="Kelch-type beta propeller"/>
    <property type="match status" value="1"/>
</dbReference>
<dbReference type="Pfam" id="PF01344">
    <property type="entry name" value="Kelch_1"/>
    <property type="match status" value="2"/>
</dbReference>
<dbReference type="Proteomes" id="UP000265000">
    <property type="component" value="Unplaced"/>
</dbReference>
<dbReference type="InterPro" id="IPR052310">
    <property type="entry name" value="Kelch/BTB_domain_protein"/>
</dbReference>
<dbReference type="InterPro" id="IPR015915">
    <property type="entry name" value="Kelch-typ_b-propeller"/>
</dbReference>
<keyword evidence="1" id="KW-0880">Kelch repeat</keyword>
<dbReference type="SUPFAM" id="SSF117281">
    <property type="entry name" value="Kelch motif"/>
    <property type="match status" value="1"/>
</dbReference>
<dbReference type="STRING" id="8078.ENSFHEP00000010810"/>
<evidence type="ECO:0000256" key="2">
    <source>
        <dbReference type="ARBA" id="ARBA00022737"/>
    </source>
</evidence>
<proteinExistence type="predicted"/>
<accession>A0A3Q2PF78</accession>
<organism evidence="4 5">
    <name type="scientific">Fundulus heteroclitus</name>
    <name type="common">Killifish</name>
    <name type="synonym">Mummichog</name>
    <dbReference type="NCBI Taxonomy" id="8078"/>
    <lineage>
        <taxon>Eukaryota</taxon>
        <taxon>Metazoa</taxon>
        <taxon>Chordata</taxon>
        <taxon>Craniata</taxon>
        <taxon>Vertebrata</taxon>
        <taxon>Euteleostomi</taxon>
        <taxon>Actinopterygii</taxon>
        <taxon>Neopterygii</taxon>
        <taxon>Teleostei</taxon>
        <taxon>Neoteleostei</taxon>
        <taxon>Acanthomorphata</taxon>
        <taxon>Ovalentaria</taxon>
        <taxon>Atherinomorphae</taxon>
        <taxon>Cyprinodontiformes</taxon>
        <taxon>Fundulidae</taxon>
        <taxon>Fundulus</taxon>
    </lineage>
</organism>